<keyword evidence="6" id="KW-0732">Signal</keyword>
<sequence length="765" mass="86391">MPAKGKKCIFSKNSSPLLFLLKFRLSKRKRMKSVLIIASSLVVLSAQGKTAGPADSLKISKDISLDEVVVTATKVAKGTPVAYSELTKDELNRRNDGQGIPFLILQSPSVIMTSDAGTGIGYSGFRIRGTDANRINITVNGVPVNDSESHTVFWVNMPDFASSVDNIQIQRGAGTSTNGAAAFGATVAMQTQKSELKPYAEYSVSAGSFGTVKNMVKLGTGLLQDHFVFDARYSNIQSDGYIDRAKANMHSYFASAAYYGDNTLIRFQTFGSIEKTYQAWTGVPSYLLDSDRTYNPCGEYQEDGVTKYYQNQTDNYQQQNYHLTASQRLSDLWNMNLTLHYTHGAGYYEDYKGGAKVKDYKLPLYIDSQGDTIAKTDLVRRKWLENDFYGAIYSANYRGERLQFSAGAAINRYDGDHFGRVIWAKQSNNLPVPDYEYYRNTGDKLDYNMYAKANYQLHPNLNGYLDMQYRGIHYTIEGSDDKAGDHVNVDKHWNFFNPKAGINFQKGGHNAFVSFSVANREPNRDNFTEAGRDERPQHETLYDYEAGYGFGNSRFRIGANLYFMDYSNQLILTGKISEIGEALTSNIKDSYRMGIELTGGVEITCWLDWSGNLTLSRNKIKNFTESIEVYDADWNFLREDHNELGTTDIAFSPDIIANSMFNFSWKQFSASFNSQFVGRQYIDNTSCKDRSIDPYFVSNLRVGYVFKPKFMKEIALDVTVNNLFNEQYETNAWVYSAIVGGERYKEDGYFTQAGTNAMARVTFRF</sequence>
<evidence type="ECO:0000313" key="13">
    <source>
        <dbReference type="EMBL" id="EEC94458.1"/>
    </source>
</evidence>
<dbReference type="HOGENOM" id="CLU_378515_0_0_10"/>
<dbReference type="Proteomes" id="UP000005510">
    <property type="component" value="Unassembled WGS sequence"/>
</dbReference>
<evidence type="ECO:0000256" key="6">
    <source>
        <dbReference type="ARBA" id="ARBA00022729"/>
    </source>
</evidence>
<keyword evidence="5 11" id="KW-0812">Transmembrane</keyword>
<dbReference type="Gene3D" id="2.170.130.10">
    <property type="entry name" value="TonB-dependent receptor, plug domain"/>
    <property type="match status" value="1"/>
</dbReference>
<dbReference type="Pfam" id="PF07715">
    <property type="entry name" value="Plug"/>
    <property type="match status" value="1"/>
</dbReference>
<dbReference type="GO" id="GO:0015344">
    <property type="term" value="F:siderophore uptake transmembrane transporter activity"/>
    <property type="evidence" value="ECO:0007669"/>
    <property type="project" value="TreeGrafter"/>
</dbReference>
<dbReference type="STRING" id="537006.PRABACTJOHN_04180"/>
<evidence type="ECO:0000256" key="10">
    <source>
        <dbReference type="ARBA" id="ARBA00023237"/>
    </source>
</evidence>
<evidence type="ECO:0000313" key="14">
    <source>
        <dbReference type="Proteomes" id="UP000005510"/>
    </source>
</evidence>
<evidence type="ECO:0000256" key="3">
    <source>
        <dbReference type="ARBA" id="ARBA00022452"/>
    </source>
</evidence>
<protein>
    <submittedName>
        <fullName evidence="13">TonB-dependent receptor plug domain protein</fullName>
    </submittedName>
</protein>
<dbReference type="AlphaFoldDB" id="B7BGI2"/>
<dbReference type="PANTHER" id="PTHR32552:SF68">
    <property type="entry name" value="FERRICHROME OUTER MEMBRANE TRANSPORTER_PHAGE RECEPTOR"/>
    <property type="match status" value="1"/>
</dbReference>
<comment type="similarity">
    <text evidence="11">Belongs to the TonB-dependent receptor family.</text>
</comment>
<proteinExistence type="inferred from homology"/>
<evidence type="ECO:0000256" key="11">
    <source>
        <dbReference type="PROSITE-ProRule" id="PRU01360"/>
    </source>
</evidence>
<keyword evidence="9 11" id="KW-0472">Membrane</keyword>
<accession>B7BGI2</accession>
<dbReference type="InterPro" id="IPR039426">
    <property type="entry name" value="TonB-dep_rcpt-like"/>
</dbReference>
<dbReference type="PROSITE" id="PS52016">
    <property type="entry name" value="TONB_DEPENDENT_REC_3"/>
    <property type="match status" value="1"/>
</dbReference>
<dbReference type="InterPro" id="IPR037066">
    <property type="entry name" value="Plug_dom_sf"/>
</dbReference>
<feature type="domain" description="TonB-dependent receptor plug" evidence="12">
    <location>
        <begin position="77"/>
        <end position="185"/>
    </location>
</feature>
<name>B7BGI2_9BACT</name>
<dbReference type="EMBL" id="ABYH01000413">
    <property type="protein sequence ID" value="EEC94458.1"/>
    <property type="molecule type" value="Genomic_DNA"/>
</dbReference>
<evidence type="ECO:0000256" key="7">
    <source>
        <dbReference type="ARBA" id="ARBA00023004"/>
    </source>
</evidence>
<keyword evidence="4" id="KW-0410">Iron transport</keyword>
<comment type="subcellular location">
    <subcellularLocation>
        <location evidence="1 11">Cell outer membrane</location>
        <topology evidence="1 11">Multi-pass membrane protein</topology>
    </subcellularLocation>
</comment>
<evidence type="ECO:0000256" key="5">
    <source>
        <dbReference type="ARBA" id="ARBA00022692"/>
    </source>
</evidence>
<keyword evidence="8" id="KW-0406">Ion transport</keyword>
<keyword evidence="7" id="KW-0408">Iron</keyword>
<keyword evidence="3 11" id="KW-1134">Transmembrane beta strand</keyword>
<dbReference type="Gene3D" id="2.40.170.20">
    <property type="entry name" value="TonB-dependent receptor, beta-barrel domain"/>
    <property type="match status" value="1"/>
</dbReference>
<organism evidence="13 14">
    <name type="scientific">Parabacteroides johnsonii DSM 18315</name>
    <dbReference type="NCBI Taxonomy" id="537006"/>
    <lineage>
        <taxon>Bacteria</taxon>
        <taxon>Pseudomonadati</taxon>
        <taxon>Bacteroidota</taxon>
        <taxon>Bacteroidia</taxon>
        <taxon>Bacteroidales</taxon>
        <taxon>Tannerellaceae</taxon>
        <taxon>Parabacteroides</taxon>
    </lineage>
</organism>
<evidence type="ECO:0000256" key="1">
    <source>
        <dbReference type="ARBA" id="ARBA00004571"/>
    </source>
</evidence>
<dbReference type="SUPFAM" id="SSF56935">
    <property type="entry name" value="Porins"/>
    <property type="match status" value="1"/>
</dbReference>
<dbReference type="InterPro" id="IPR036942">
    <property type="entry name" value="Beta-barrel_TonB_sf"/>
</dbReference>
<gene>
    <name evidence="13" type="ORF">PRABACTJOHN_04180</name>
</gene>
<dbReference type="InterPro" id="IPR012910">
    <property type="entry name" value="Plug_dom"/>
</dbReference>
<evidence type="ECO:0000256" key="8">
    <source>
        <dbReference type="ARBA" id="ARBA00023065"/>
    </source>
</evidence>
<evidence type="ECO:0000259" key="12">
    <source>
        <dbReference type="Pfam" id="PF07715"/>
    </source>
</evidence>
<keyword evidence="13" id="KW-0675">Receptor</keyword>
<evidence type="ECO:0000256" key="4">
    <source>
        <dbReference type="ARBA" id="ARBA00022496"/>
    </source>
</evidence>
<reference evidence="13 14" key="2">
    <citation type="submission" date="2008-10" db="EMBL/GenBank/DDBJ databases">
        <authorList>
            <person name="Fulton L."/>
            <person name="Clifton S."/>
            <person name="Fulton B."/>
            <person name="Xu J."/>
            <person name="Minx P."/>
            <person name="Pepin K.H."/>
            <person name="Johnson M."/>
            <person name="Bhonagiri V."/>
            <person name="Nash W.E."/>
            <person name="Mardis E.R."/>
            <person name="Wilson R.K."/>
        </authorList>
    </citation>
    <scope>NUCLEOTIDE SEQUENCE [LARGE SCALE GENOMIC DNA]</scope>
    <source>
        <strain evidence="13 14">DSM 18315</strain>
    </source>
</reference>
<dbReference type="GO" id="GO:0009279">
    <property type="term" value="C:cell outer membrane"/>
    <property type="evidence" value="ECO:0007669"/>
    <property type="project" value="UniProtKB-SubCell"/>
</dbReference>
<reference evidence="13 14" key="1">
    <citation type="submission" date="2008-10" db="EMBL/GenBank/DDBJ databases">
        <title>Draft genome sequence of Parabacteroides johnsonii (DSM 18315).</title>
        <authorList>
            <person name="Sudarsanam P."/>
            <person name="Ley R."/>
            <person name="Guruge J."/>
            <person name="Turnbaugh P.J."/>
            <person name="Mahowald M."/>
            <person name="Liep D."/>
            <person name="Gordon J."/>
        </authorList>
    </citation>
    <scope>NUCLEOTIDE SEQUENCE [LARGE SCALE GENOMIC DNA]</scope>
    <source>
        <strain evidence="13 14">DSM 18315</strain>
    </source>
</reference>
<comment type="caution">
    <text evidence="13">The sequence shown here is derived from an EMBL/GenBank/DDBJ whole genome shotgun (WGS) entry which is preliminary data.</text>
</comment>
<keyword evidence="10 11" id="KW-0998">Cell outer membrane</keyword>
<dbReference type="PANTHER" id="PTHR32552">
    <property type="entry name" value="FERRICHROME IRON RECEPTOR-RELATED"/>
    <property type="match status" value="1"/>
</dbReference>
<evidence type="ECO:0000256" key="9">
    <source>
        <dbReference type="ARBA" id="ARBA00023136"/>
    </source>
</evidence>
<keyword evidence="2 11" id="KW-0813">Transport</keyword>
<evidence type="ECO:0000256" key="2">
    <source>
        <dbReference type="ARBA" id="ARBA00022448"/>
    </source>
</evidence>